<keyword evidence="2" id="KW-1185">Reference proteome</keyword>
<dbReference type="Proteomes" id="UP000315914">
    <property type="component" value="Unassembled WGS sequence"/>
</dbReference>
<dbReference type="RefSeq" id="WP_165424819.1">
    <property type="nucleotide sequence ID" value="NZ_LWIG01000008.1"/>
</dbReference>
<evidence type="ECO:0000313" key="1">
    <source>
        <dbReference type="EMBL" id="TWB73809.1"/>
    </source>
</evidence>
<proteinExistence type="predicted"/>
<accession>A0A560JT50</accession>
<gene>
    <name evidence="1" type="ORF">FBZ95_10559</name>
</gene>
<sequence>MEHRGVSFSIVEMSYPAGWKWTVGKGRTVSVGVCATRLDAIRQAQTFIDAIMDWAA</sequence>
<reference evidence="1 2" key="1">
    <citation type="submission" date="2019-06" db="EMBL/GenBank/DDBJ databases">
        <title>Genomic Encyclopedia of Type Strains, Phase IV (KMG-V): Genome sequencing to study the core and pangenomes of soil and plant-associated prokaryotes.</title>
        <authorList>
            <person name="Whitman W."/>
        </authorList>
    </citation>
    <scope>NUCLEOTIDE SEQUENCE [LARGE SCALE GENOMIC DNA]</scope>
    <source>
        <strain evidence="1 2">BR 10556</strain>
    </source>
</reference>
<name>A0A560JT50_9BRAD</name>
<comment type="caution">
    <text evidence="1">The sequence shown here is derived from an EMBL/GenBank/DDBJ whole genome shotgun (WGS) entry which is preliminary data.</text>
</comment>
<dbReference type="EMBL" id="VITW01000005">
    <property type="protein sequence ID" value="TWB73809.1"/>
    <property type="molecule type" value="Genomic_DNA"/>
</dbReference>
<organism evidence="1 2">
    <name type="scientific">Bradyrhizobium sacchari</name>
    <dbReference type="NCBI Taxonomy" id="1399419"/>
    <lineage>
        <taxon>Bacteria</taxon>
        <taxon>Pseudomonadati</taxon>
        <taxon>Pseudomonadota</taxon>
        <taxon>Alphaproteobacteria</taxon>
        <taxon>Hyphomicrobiales</taxon>
        <taxon>Nitrobacteraceae</taxon>
        <taxon>Bradyrhizobium</taxon>
    </lineage>
</organism>
<evidence type="ECO:0000313" key="2">
    <source>
        <dbReference type="Proteomes" id="UP000315914"/>
    </source>
</evidence>
<protein>
    <submittedName>
        <fullName evidence="1">Uncharacterized protein</fullName>
    </submittedName>
</protein>
<dbReference type="AlphaFoldDB" id="A0A560JT50"/>